<evidence type="ECO:0000256" key="8">
    <source>
        <dbReference type="ARBA" id="ARBA00023170"/>
    </source>
</evidence>
<evidence type="ECO:0000313" key="16">
    <source>
        <dbReference type="Proteomes" id="UP000199109"/>
    </source>
</evidence>
<evidence type="ECO:0000256" key="7">
    <source>
        <dbReference type="ARBA" id="ARBA00023136"/>
    </source>
</evidence>
<sequence length="609" mass="68719">MKRAITAIAFLLSISGHVSAQDKPLWELDEVVVSDTRLKNYTEGHKLSRLKDSTIQRSGTFLTALLAFNSNLYFKENGFGMVSSPAFRGTNASHTAVIWNGININSPLNGQVDFNTINPFNYSSVDIRSGGGSVQFGTGAIGGSVHLNNDLRFETHFDNRILAGYGSFDTKKVNYGQNFGNGRWSHNFGINYTTSDNDYKYLETDNRNRNGEFQNVTLNFNAGYVLSDKNLLRLYHQSFIGDRNLSGNLVTQGRSRYEDNHYRTQLEWVSLGKTSTSKLKLAYLYEGFNYFENKDSAIFSEGNVTTLLARYAYDIKLSDAFRLNSFLEYNHFKGGGSSFGDPQRNDVSLTALLKHEVSEVFVYNFGLRKDFSSDFSSPLVFSLDGEYTVGDHYGLQLSASRNFRMPTFNDFYWKPGGNLDLVPESSYQIDLGQRLEFGAARFNLNGYYIATDDMIRWLPNGSDIWSPSNIDAVRIYGLEGELALAYPIQRKQNIEFKANYAYTVSEDLATDKQLIYVPFHKANASIAYNLSHVGLFYQHLYTGPVSIIGGELEGYQVANAGITYSQKLKGKLQYSLGLTLNNLFNTYYENVALRPMPNRNIQTQLLLNF</sequence>
<dbReference type="InterPro" id="IPR039426">
    <property type="entry name" value="TonB-dep_rcpt-like"/>
</dbReference>
<organism evidence="15 16">
    <name type="scientific">Pricia antarctica</name>
    <dbReference type="NCBI Taxonomy" id="641691"/>
    <lineage>
        <taxon>Bacteria</taxon>
        <taxon>Pseudomonadati</taxon>
        <taxon>Bacteroidota</taxon>
        <taxon>Flavobacteriia</taxon>
        <taxon>Flavobacteriales</taxon>
        <taxon>Flavobacteriaceae</taxon>
        <taxon>Pricia</taxon>
    </lineage>
</organism>
<dbReference type="InterPro" id="IPR036942">
    <property type="entry name" value="Beta-barrel_TonB_sf"/>
</dbReference>
<evidence type="ECO:0000256" key="11">
    <source>
        <dbReference type="RuleBase" id="RU003357"/>
    </source>
</evidence>
<keyword evidence="8" id="KW-0675">Receptor</keyword>
<dbReference type="Pfam" id="PF00593">
    <property type="entry name" value="TonB_dep_Rec_b-barrel"/>
    <property type="match status" value="1"/>
</dbReference>
<evidence type="ECO:0000256" key="12">
    <source>
        <dbReference type="SAM" id="SignalP"/>
    </source>
</evidence>
<accession>A0A1G7EQP1</accession>
<name>A0A1G7EQP1_9FLAO</name>
<dbReference type="PANTHER" id="PTHR30069">
    <property type="entry name" value="TONB-DEPENDENT OUTER MEMBRANE RECEPTOR"/>
    <property type="match status" value="1"/>
</dbReference>
<feature type="chain" id="PRO_5011632007" evidence="12">
    <location>
        <begin position="21"/>
        <end position="609"/>
    </location>
</feature>
<keyword evidence="7 10" id="KW-0472">Membrane</keyword>
<gene>
    <name evidence="15" type="ORF">SAMN05421636_106284</name>
</gene>
<dbReference type="GO" id="GO:0044718">
    <property type="term" value="P:siderophore transmembrane transport"/>
    <property type="evidence" value="ECO:0007669"/>
    <property type="project" value="TreeGrafter"/>
</dbReference>
<dbReference type="Proteomes" id="UP000199109">
    <property type="component" value="Unassembled WGS sequence"/>
</dbReference>
<dbReference type="PANTHER" id="PTHR30069:SF29">
    <property type="entry name" value="HEMOGLOBIN AND HEMOGLOBIN-HAPTOGLOBIN-BINDING PROTEIN 1-RELATED"/>
    <property type="match status" value="1"/>
</dbReference>
<dbReference type="GO" id="GO:0009279">
    <property type="term" value="C:cell outer membrane"/>
    <property type="evidence" value="ECO:0007669"/>
    <property type="project" value="UniProtKB-SubCell"/>
</dbReference>
<dbReference type="RefSeq" id="WP_091869582.1">
    <property type="nucleotide sequence ID" value="NZ_FNAO01000006.1"/>
</dbReference>
<proteinExistence type="inferred from homology"/>
<evidence type="ECO:0000256" key="5">
    <source>
        <dbReference type="ARBA" id="ARBA00022729"/>
    </source>
</evidence>
<comment type="subcellular location">
    <subcellularLocation>
        <location evidence="1 10">Cell outer membrane</location>
        <topology evidence="1 10">Multi-pass membrane protein</topology>
    </subcellularLocation>
</comment>
<feature type="domain" description="TonB-dependent receptor plug" evidence="14">
    <location>
        <begin position="59"/>
        <end position="143"/>
    </location>
</feature>
<keyword evidence="3 10" id="KW-1134">Transmembrane beta strand</keyword>
<keyword evidence="9 10" id="KW-0998">Cell outer membrane</keyword>
<dbReference type="SUPFAM" id="SSF56935">
    <property type="entry name" value="Porins"/>
    <property type="match status" value="1"/>
</dbReference>
<keyword evidence="6 11" id="KW-0798">TonB box</keyword>
<dbReference type="OrthoDB" id="9762903at2"/>
<evidence type="ECO:0000259" key="13">
    <source>
        <dbReference type="Pfam" id="PF00593"/>
    </source>
</evidence>
<dbReference type="AlphaFoldDB" id="A0A1G7EQP1"/>
<dbReference type="Pfam" id="PF07715">
    <property type="entry name" value="Plug"/>
    <property type="match status" value="1"/>
</dbReference>
<dbReference type="STRING" id="641691.SAMN05421636_106284"/>
<protein>
    <submittedName>
        <fullName evidence="15">Iron complex outermembrane recepter protein</fullName>
    </submittedName>
</protein>
<dbReference type="EMBL" id="FNAO01000006">
    <property type="protein sequence ID" value="SDE66008.1"/>
    <property type="molecule type" value="Genomic_DNA"/>
</dbReference>
<keyword evidence="16" id="KW-1185">Reference proteome</keyword>
<reference evidence="15 16" key="1">
    <citation type="submission" date="2016-10" db="EMBL/GenBank/DDBJ databases">
        <authorList>
            <person name="de Groot N.N."/>
        </authorList>
    </citation>
    <scope>NUCLEOTIDE SEQUENCE [LARGE SCALE GENOMIC DNA]</scope>
    <source>
        <strain evidence="15 16">DSM 23421</strain>
    </source>
</reference>
<evidence type="ECO:0000259" key="14">
    <source>
        <dbReference type="Pfam" id="PF07715"/>
    </source>
</evidence>
<feature type="signal peptide" evidence="12">
    <location>
        <begin position="1"/>
        <end position="20"/>
    </location>
</feature>
<dbReference type="InterPro" id="IPR000531">
    <property type="entry name" value="Beta-barrel_TonB"/>
</dbReference>
<evidence type="ECO:0000256" key="9">
    <source>
        <dbReference type="ARBA" id="ARBA00023237"/>
    </source>
</evidence>
<comment type="similarity">
    <text evidence="10 11">Belongs to the TonB-dependent receptor family.</text>
</comment>
<evidence type="ECO:0000256" key="3">
    <source>
        <dbReference type="ARBA" id="ARBA00022452"/>
    </source>
</evidence>
<dbReference type="Gene3D" id="2.170.130.10">
    <property type="entry name" value="TonB-dependent receptor, plug domain"/>
    <property type="match status" value="1"/>
</dbReference>
<dbReference type="GO" id="GO:0015344">
    <property type="term" value="F:siderophore uptake transmembrane transporter activity"/>
    <property type="evidence" value="ECO:0007669"/>
    <property type="project" value="TreeGrafter"/>
</dbReference>
<dbReference type="InterPro" id="IPR012910">
    <property type="entry name" value="Plug_dom"/>
</dbReference>
<dbReference type="PROSITE" id="PS52016">
    <property type="entry name" value="TONB_DEPENDENT_REC_3"/>
    <property type="match status" value="1"/>
</dbReference>
<keyword evidence="4 10" id="KW-0812">Transmembrane</keyword>
<evidence type="ECO:0000256" key="4">
    <source>
        <dbReference type="ARBA" id="ARBA00022692"/>
    </source>
</evidence>
<dbReference type="Gene3D" id="2.40.170.20">
    <property type="entry name" value="TonB-dependent receptor, beta-barrel domain"/>
    <property type="match status" value="1"/>
</dbReference>
<dbReference type="InterPro" id="IPR037066">
    <property type="entry name" value="Plug_dom_sf"/>
</dbReference>
<feature type="domain" description="TonB-dependent receptor-like beta-barrel" evidence="13">
    <location>
        <begin position="170"/>
        <end position="583"/>
    </location>
</feature>
<evidence type="ECO:0000256" key="2">
    <source>
        <dbReference type="ARBA" id="ARBA00022448"/>
    </source>
</evidence>
<evidence type="ECO:0000256" key="1">
    <source>
        <dbReference type="ARBA" id="ARBA00004571"/>
    </source>
</evidence>
<evidence type="ECO:0000313" key="15">
    <source>
        <dbReference type="EMBL" id="SDE66008.1"/>
    </source>
</evidence>
<evidence type="ECO:0000256" key="10">
    <source>
        <dbReference type="PROSITE-ProRule" id="PRU01360"/>
    </source>
</evidence>
<keyword evidence="2 10" id="KW-0813">Transport</keyword>
<evidence type="ECO:0000256" key="6">
    <source>
        <dbReference type="ARBA" id="ARBA00023077"/>
    </source>
</evidence>
<keyword evidence="5 12" id="KW-0732">Signal</keyword>